<gene>
    <name evidence="1" type="ORF">QYF61_017798</name>
</gene>
<keyword evidence="2" id="KW-1185">Reference proteome</keyword>
<sequence>MPLAFLATWAHCWLIFRRLSTNTPRFFSARQLSSIALYPKPVALHGVAVAQVQDLALSLVEPHTIGLSPSIQPVQAPLQSLPTLQQINTPAQLGVVCKLTEGALDPLIEIIDKDIKQNWILLNPFWQFPGTLFFVSLDMISRRICSIFIPGTETKLTSL</sequence>
<reference evidence="1 2" key="1">
    <citation type="journal article" date="2023" name="J. Hered.">
        <title>Chromosome-level genome of the wood stork (Mycteria americana) provides insight into avian chromosome evolution.</title>
        <authorList>
            <person name="Flamio R. Jr."/>
            <person name="Ramstad K.M."/>
        </authorList>
    </citation>
    <scope>NUCLEOTIDE SEQUENCE [LARGE SCALE GENOMIC DNA]</scope>
    <source>
        <strain evidence="1">JAX WOST 10</strain>
    </source>
</reference>
<protein>
    <submittedName>
        <fullName evidence="1">Uncharacterized protein</fullName>
    </submittedName>
</protein>
<name>A0AAN7PKC1_MYCAM</name>
<organism evidence="1 2">
    <name type="scientific">Mycteria americana</name>
    <name type="common">Wood stork</name>
    <dbReference type="NCBI Taxonomy" id="33587"/>
    <lineage>
        <taxon>Eukaryota</taxon>
        <taxon>Metazoa</taxon>
        <taxon>Chordata</taxon>
        <taxon>Craniata</taxon>
        <taxon>Vertebrata</taxon>
        <taxon>Euteleostomi</taxon>
        <taxon>Archelosauria</taxon>
        <taxon>Archosauria</taxon>
        <taxon>Dinosauria</taxon>
        <taxon>Saurischia</taxon>
        <taxon>Theropoda</taxon>
        <taxon>Coelurosauria</taxon>
        <taxon>Aves</taxon>
        <taxon>Neognathae</taxon>
        <taxon>Neoaves</taxon>
        <taxon>Aequornithes</taxon>
        <taxon>Ciconiiformes</taxon>
        <taxon>Ciconiidae</taxon>
        <taxon>Mycteria</taxon>
    </lineage>
</organism>
<dbReference type="Proteomes" id="UP001333110">
    <property type="component" value="Unassembled WGS sequence"/>
</dbReference>
<proteinExistence type="predicted"/>
<dbReference type="EMBL" id="JAUNZN010000002">
    <property type="protein sequence ID" value="KAK4827393.1"/>
    <property type="molecule type" value="Genomic_DNA"/>
</dbReference>
<evidence type="ECO:0000313" key="1">
    <source>
        <dbReference type="EMBL" id="KAK4827393.1"/>
    </source>
</evidence>
<dbReference type="AlphaFoldDB" id="A0AAN7PKC1"/>
<evidence type="ECO:0000313" key="2">
    <source>
        <dbReference type="Proteomes" id="UP001333110"/>
    </source>
</evidence>
<comment type="caution">
    <text evidence="1">The sequence shown here is derived from an EMBL/GenBank/DDBJ whole genome shotgun (WGS) entry which is preliminary data.</text>
</comment>
<accession>A0AAN7PKC1</accession>